<reference evidence="1 2" key="1">
    <citation type="journal article" date="2016" name="Stand. Genomic Sci.">
        <title>Complete genome sequence and genomic characterization of Microcystis panniformis FACHB 1757 by third-generation sequencing.</title>
        <authorList>
            <person name="Zhang J.Y."/>
            <person name="Guan R."/>
            <person name="Zhang H.J."/>
            <person name="Li H."/>
            <person name="Xiao P."/>
            <person name="Yu G.L."/>
            <person name="Du L."/>
            <person name="Cao D.M."/>
            <person name="Zhu B.C."/>
            <person name="Li R.H."/>
            <person name="Lu Z.H."/>
        </authorList>
    </citation>
    <scope>NUCLEOTIDE SEQUENCE [LARGE SCALE GENOMIC DNA]</scope>
    <source>
        <strain evidence="1 2">FACHB-1757</strain>
    </source>
</reference>
<protein>
    <submittedName>
        <fullName evidence="1">Uncharacterized protein</fullName>
    </submittedName>
</protein>
<gene>
    <name evidence="1" type="ORF">VL20_3894</name>
</gene>
<sequence length="38" mass="4105">MTELIHFSLASLGKLPLAYLAKLADYAQINKNLGSVPC</sequence>
<organism evidence="1 2">
    <name type="scientific">Microcystis panniformis FACHB-1757</name>
    <dbReference type="NCBI Taxonomy" id="1638788"/>
    <lineage>
        <taxon>Bacteria</taxon>
        <taxon>Bacillati</taxon>
        <taxon>Cyanobacteriota</taxon>
        <taxon>Cyanophyceae</taxon>
        <taxon>Oscillatoriophycideae</taxon>
        <taxon>Chroococcales</taxon>
        <taxon>Microcystaceae</taxon>
        <taxon>Microcystis</taxon>
    </lineage>
</organism>
<dbReference type="KEGG" id="mpk:VL20_3894"/>
<evidence type="ECO:0000313" key="1">
    <source>
        <dbReference type="EMBL" id="AKV68851.1"/>
    </source>
</evidence>
<dbReference type="Proteomes" id="UP000068167">
    <property type="component" value="Chromosome"/>
</dbReference>
<accession>A0A0K1S4E2</accession>
<dbReference type="AlphaFoldDB" id="A0A0K1S4E2"/>
<dbReference type="EMBL" id="CP011339">
    <property type="protein sequence ID" value="AKV68851.1"/>
    <property type="molecule type" value="Genomic_DNA"/>
</dbReference>
<evidence type="ECO:0000313" key="2">
    <source>
        <dbReference type="Proteomes" id="UP000068167"/>
    </source>
</evidence>
<keyword evidence="2" id="KW-1185">Reference proteome</keyword>
<dbReference type="PATRIC" id="fig|1638788.3.peg.3931"/>
<name>A0A0K1S4E2_9CHRO</name>
<proteinExistence type="predicted"/>